<organism evidence="5 6">
    <name type="scientific">Qipengyuania nanhaisediminis</name>
    <dbReference type="NCBI Taxonomy" id="604088"/>
    <lineage>
        <taxon>Bacteria</taxon>
        <taxon>Pseudomonadati</taxon>
        <taxon>Pseudomonadota</taxon>
        <taxon>Alphaproteobacteria</taxon>
        <taxon>Sphingomonadales</taxon>
        <taxon>Erythrobacteraceae</taxon>
        <taxon>Qipengyuania</taxon>
    </lineage>
</organism>
<dbReference type="CDD" id="cd06170">
    <property type="entry name" value="LuxR_C_like"/>
    <property type="match status" value="1"/>
</dbReference>
<proteinExistence type="predicted"/>
<keyword evidence="1" id="KW-0805">Transcription regulation</keyword>
<evidence type="ECO:0000313" key="6">
    <source>
        <dbReference type="Proteomes" id="UP000199331"/>
    </source>
</evidence>
<dbReference type="OrthoDB" id="3170288at2"/>
<dbReference type="InterPro" id="IPR036388">
    <property type="entry name" value="WH-like_DNA-bd_sf"/>
</dbReference>
<name>A0A1I5M8J8_9SPHN</name>
<sequence>MPGFQIFKSIDHASDADELLEVVSQFFRSCGFQAVCYVLPKTNDLNDYQLFERGMPRRWMDRYTALKYRDIDPLPAHVMSQEKVMSIREALAELEPTKEEAAYLVEFADSPVTDGLLMPTVGRKRVQGFFGATQVSDEDLAAADRSLMHAIAQHTHWRFDHFSIGREEPSKKLSPREIEILRWIGAGKSNPEIAVILGISAPTVATHLKRLFAKLEVNDRVSAALKGYKLGFLTDA</sequence>
<dbReference type="Pfam" id="PF03472">
    <property type="entry name" value="Autoind_bind"/>
    <property type="match status" value="1"/>
</dbReference>
<evidence type="ECO:0000256" key="1">
    <source>
        <dbReference type="ARBA" id="ARBA00023015"/>
    </source>
</evidence>
<dbReference type="InterPro" id="IPR016032">
    <property type="entry name" value="Sig_transdc_resp-reg_C-effctor"/>
</dbReference>
<dbReference type="Pfam" id="PF00196">
    <property type="entry name" value="GerE"/>
    <property type="match status" value="1"/>
</dbReference>
<gene>
    <name evidence="5" type="ORF">SAMN04488060_1181</name>
</gene>
<protein>
    <submittedName>
        <fullName evidence="5">LuxR family transcriptional regulator</fullName>
    </submittedName>
</protein>
<dbReference type="AlphaFoldDB" id="A0A1I5M8J8"/>
<dbReference type="InterPro" id="IPR036693">
    <property type="entry name" value="TF_LuxR_autoind-bd_dom_sf"/>
</dbReference>
<feature type="domain" description="HTH luxR-type" evidence="4">
    <location>
        <begin position="166"/>
        <end position="231"/>
    </location>
</feature>
<dbReference type="Gene3D" id="1.10.10.10">
    <property type="entry name" value="Winged helix-like DNA-binding domain superfamily/Winged helix DNA-binding domain"/>
    <property type="match status" value="1"/>
</dbReference>
<reference evidence="6" key="1">
    <citation type="submission" date="2016-10" db="EMBL/GenBank/DDBJ databases">
        <authorList>
            <person name="Varghese N."/>
            <person name="Submissions S."/>
        </authorList>
    </citation>
    <scope>NUCLEOTIDE SEQUENCE [LARGE SCALE GENOMIC DNA]</scope>
    <source>
        <strain evidence="6">CGMCC 1.7715</strain>
    </source>
</reference>
<dbReference type="EMBL" id="FOWZ01000002">
    <property type="protein sequence ID" value="SFP05647.1"/>
    <property type="molecule type" value="Genomic_DNA"/>
</dbReference>
<evidence type="ECO:0000256" key="3">
    <source>
        <dbReference type="ARBA" id="ARBA00023163"/>
    </source>
</evidence>
<dbReference type="InterPro" id="IPR005143">
    <property type="entry name" value="TF_LuxR_autoind-bd_dom"/>
</dbReference>
<dbReference type="PROSITE" id="PS50043">
    <property type="entry name" value="HTH_LUXR_2"/>
    <property type="match status" value="1"/>
</dbReference>
<dbReference type="STRING" id="604088.SAMN04488060_1181"/>
<keyword evidence="2" id="KW-0238">DNA-binding</keyword>
<dbReference type="SUPFAM" id="SSF46894">
    <property type="entry name" value="C-terminal effector domain of the bipartite response regulators"/>
    <property type="match status" value="1"/>
</dbReference>
<dbReference type="GO" id="GO:0006355">
    <property type="term" value="P:regulation of DNA-templated transcription"/>
    <property type="evidence" value="ECO:0007669"/>
    <property type="project" value="InterPro"/>
</dbReference>
<evidence type="ECO:0000313" key="5">
    <source>
        <dbReference type="EMBL" id="SFP05647.1"/>
    </source>
</evidence>
<dbReference type="Proteomes" id="UP000199331">
    <property type="component" value="Unassembled WGS sequence"/>
</dbReference>
<dbReference type="RefSeq" id="WP_090478691.1">
    <property type="nucleotide sequence ID" value="NZ_FOWZ01000002.1"/>
</dbReference>
<dbReference type="PRINTS" id="PR00038">
    <property type="entry name" value="HTHLUXR"/>
</dbReference>
<accession>A0A1I5M8J8</accession>
<dbReference type="GO" id="GO:0003677">
    <property type="term" value="F:DNA binding"/>
    <property type="evidence" value="ECO:0007669"/>
    <property type="project" value="UniProtKB-KW"/>
</dbReference>
<dbReference type="PANTHER" id="PTHR44688:SF16">
    <property type="entry name" value="DNA-BINDING TRANSCRIPTIONAL ACTIVATOR DEVR_DOSR"/>
    <property type="match status" value="1"/>
</dbReference>
<keyword evidence="3" id="KW-0804">Transcription</keyword>
<dbReference type="PROSITE" id="PS00622">
    <property type="entry name" value="HTH_LUXR_1"/>
    <property type="match status" value="1"/>
</dbReference>
<evidence type="ECO:0000259" key="4">
    <source>
        <dbReference type="PROSITE" id="PS50043"/>
    </source>
</evidence>
<dbReference type="PANTHER" id="PTHR44688">
    <property type="entry name" value="DNA-BINDING TRANSCRIPTIONAL ACTIVATOR DEVR_DOSR"/>
    <property type="match status" value="1"/>
</dbReference>
<dbReference type="SUPFAM" id="SSF75516">
    <property type="entry name" value="Pheromone-binding domain of LuxR-like quorum-sensing transcription factors"/>
    <property type="match status" value="1"/>
</dbReference>
<dbReference type="Gene3D" id="3.30.450.80">
    <property type="entry name" value="Transcription factor LuxR-like, autoinducer-binding domain"/>
    <property type="match status" value="1"/>
</dbReference>
<dbReference type="SMART" id="SM00421">
    <property type="entry name" value="HTH_LUXR"/>
    <property type="match status" value="1"/>
</dbReference>
<dbReference type="InterPro" id="IPR000792">
    <property type="entry name" value="Tscrpt_reg_LuxR_C"/>
</dbReference>
<keyword evidence="6" id="KW-1185">Reference proteome</keyword>
<evidence type="ECO:0000256" key="2">
    <source>
        <dbReference type="ARBA" id="ARBA00023125"/>
    </source>
</evidence>